<dbReference type="SUPFAM" id="SSF48239">
    <property type="entry name" value="Terpenoid cyclases/Protein prenyltransferases"/>
    <property type="match status" value="1"/>
</dbReference>
<dbReference type="OrthoDB" id="1936865at2759"/>
<dbReference type="Pfam" id="PF01397">
    <property type="entry name" value="Terpene_synth"/>
    <property type="match status" value="1"/>
</dbReference>
<dbReference type="SMR" id="A0A8T3C5N0"/>
<dbReference type="AlphaFoldDB" id="A0A8T3C5N0"/>
<evidence type="ECO:0000256" key="2">
    <source>
        <dbReference type="ARBA" id="ARBA00022723"/>
    </source>
</evidence>
<dbReference type="SUPFAM" id="SSF48576">
    <property type="entry name" value="Terpenoid synthases"/>
    <property type="match status" value="1"/>
</dbReference>
<sequence>MNCLPNSSNIYLSTDFVHNYGFFLPLKIQHSAKSFSSTPYLRLCKKCYSAASNSSTSLRRTTNYQPSLWDDSQIQSLNTTSFTGDVHAKRREKLKEDVNRLIMEKSFADQLELFDSLQKLGVAYHFEEEIKYLLNLMKYSEEKLRMEFTEDVHVMALYFRLSREHGFEVSKDLLVKNYKDENGCFKPSVFHNIKGILSLYEASFLAKDGEDEIDDAKEFARKHLNDFMRLNLSANPLLAQHITTALELPLHHRILKFQAQMFIEHSHHIKEINVDPIVLELGQLDFNMTQNIYKRELKEISMWWIKISNVFGGKLNFAREWPMESYFLAIGMVVEPQFSTCRKELAKALCFINVIDDIYDIYGLLDELQLFTDVVDRWDFATSKPLPEYMKICLSELFNTVNSLACKIMEEKGLDILPYLKRAWLDLCEAYMVEARWYYIGYSPTFEEYLDNAWISVSAPLLSVMALCLSENLTNCSLESFDFYPSIIRQSSIIFRLYNDLGTSKGELQRGDVSKSIQCYMKEKHVSELEAQEFIRNIINKYWKELNREWIKGLSHEETFKRVAINLPRAAHLFYLQSNGGNIGELNIDKMKDNVISLLLKPITFNEGD</sequence>
<evidence type="ECO:0000256" key="3">
    <source>
        <dbReference type="ARBA" id="ARBA00022842"/>
    </source>
</evidence>
<dbReference type="InterPro" id="IPR008949">
    <property type="entry name" value="Isoprenoid_synthase_dom_sf"/>
</dbReference>
<feature type="domain" description="Terpene synthase N-terminal" evidence="4">
    <location>
        <begin position="69"/>
        <end position="246"/>
    </location>
</feature>
<dbReference type="SFLD" id="SFLDG01019">
    <property type="entry name" value="Terpene_Cyclase_Like_1_C_Termi"/>
    <property type="match status" value="1"/>
</dbReference>
<dbReference type="Pfam" id="PF03936">
    <property type="entry name" value="Terpene_synth_C"/>
    <property type="match status" value="1"/>
</dbReference>
<dbReference type="InterPro" id="IPR044814">
    <property type="entry name" value="Terpene_cyclase_plant_C1"/>
</dbReference>
<comment type="cofactor">
    <cofactor evidence="1">
        <name>Mg(2+)</name>
        <dbReference type="ChEBI" id="CHEBI:18420"/>
    </cofactor>
</comment>
<dbReference type="InterPro" id="IPR008930">
    <property type="entry name" value="Terpenoid_cyclase/PrenylTrfase"/>
</dbReference>
<name>A0A8T3C5N0_DENNO</name>
<dbReference type="InterPro" id="IPR036965">
    <property type="entry name" value="Terpene_synth_N_sf"/>
</dbReference>
<comment type="caution">
    <text evidence="6">The sequence shown here is derived from an EMBL/GenBank/DDBJ whole genome shotgun (WGS) entry which is preliminary data.</text>
</comment>
<dbReference type="EMBL" id="JAGYWB010000004">
    <property type="protein sequence ID" value="KAI0524921.1"/>
    <property type="molecule type" value="Genomic_DNA"/>
</dbReference>
<dbReference type="PANTHER" id="PTHR31225">
    <property type="entry name" value="OS04G0344100 PROTEIN-RELATED"/>
    <property type="match status" value="1"/>
</dbReference>
<dbReference type="InterPro" id="IPR034741">
    <property type="entry name" value="Terpene_cyclase-like_1_C"/>
</dbReference>
<keyword evidence="7" id="KW-1185">Reference proteome</keyword>
<evidence type="ECO:0000259" key="4">
    <source>
        <dbReference type="Pfam" id="PF01397"/>
    </source>
</evidence>
<dbReference type="CDD" id="cd00684">
    <property type="entry name" value="Terpene_cyclase_plant_C1"/>
    <property type="match status" value="1"/>
</dbReference>
<evidence type="ECO:0000313" key="6">
    <source>
        <dbReference type="EMBL" id="KAI0524921.1"/>
    </source>
</evidence>
<dbReference type="PANTHER" id="PTHR31225:SF252">
    <property type="entry name" value="TERPENE SYNTHASE 12-RELATED"/>
    <property type="match status" value="1"/>
</dbReference>
<dbReference type="Gene3D" id="1.10.600.10">
    <property type="entry name" value="Farnesyl Diphosphate Synthase"/>
    <property type="match status" value="1"/>
</dbReference>
<evidence type="ECO:0000259" key="5">
    <source>
        <dbReference type="Pfam" id="PF03936"/>
    </source>
</evidence>
<dbReference type="GO" id="GO:0010333">
    <property type="term" value="F:terpene synthase activity"/>
    <property type="evidence" value="ECO:0007669"/>
    <property type="project" value="InterPro"/>
</dbReference>
<dbReference type="InterPro" id="IPR050148">
    <property type="entry name" value="Terpene_synthase-like"/>
</dbReference>
<keyword evidence="3" id="KW-0460">Magnesium</keyword>
<keyword evidence="2" id="KW-0479">Metal-binding</keyword>
<dbReference type="GO" id="GO:0000287">
    <property type="term" value="F:magnesium ion binding"/>
    <property type="evidence" value="ECO:0007669"/>
    <property type="project" value="InterPro"/>
</dbReference>
<accession>A0A8T3C5N0</accession>
<proteinExistence type="predicted"/>
<evidence type="ECO:0000313" key="7">
    <source>
        <dbReference type="Proteomes" id="UP000829196"/>
    </source>
</evidence>
<reference evidence="6" key="1">
    <citation type="journal article" date="2022" name="Front. Genet.">
        <title>Chromosome-Scale Assembly of the Dendrobium nobile Genome Provides Insights Into the Molecular Mechanism of the Biosynthesis of the Medicinal Active Ingredient of Dendrobium.</title>
        <authorList>
            <person name="Xu Q."/>
            <person name="Niu S.-C."/>
            <person name="Li K.-L."/>
            <person name="Zheng P.-J."/>
            <person name="Zhang X.-J."/>
            <person name="Jia Y."/>
            <person name="Liu Y."/>
            <person name="Niu Y.-X."/>
            <person name="Yu L.-H."/>
            <person name="Chen D.-F."/>
            <person name="Zhang G.-Q."/>
        </authorList>
    </citation>
    <scope>NUCLEOTIDE SEQUENCE</scope>
    <source>
        <tissue evidence="6">Leaf</tissue>
    </source>
</reference>
<evidence type="ECO:0000256" key="1">
    <source>
        <dbReference type="ARBA" id="ARBA00001946"/>
    </source>
</evidence>
<protein>
    <submittedName>
        <fullName evidence="6">Uncharacterized protein</fullName>
    </submittedName>
</protein>
<dbReference type="Proteomes" id="UP000829196">
    <property type="component" value="Unassembled WGS sequence"/>
</dbReference>
<dbReference type="Gene3D" id="1.50.10.130">
    <property type="entry name" value="Terpene synthase, N-terminal domain"/>
    <property type="match status" value="1"/>
</dbReference>
<dbReference type="FunFam" id="1.10.600.10:FF:000007">
    <property type="entry name" value="Isoprene synthase, chloroplastic"/>
    <property type="match status" value="1"/>
</dbReference>
<gene>
    <name evidence="6" type="ORF">KFK09_004311</name>
</gene>
<feature type="domain" description="Terpene synthase metal-binding" evidence="5">
    <location>
        <begin position="313"/>
        <end position="545"/>
    </location>
</feature>
<dbReference type="InterPro" id="IPR001906">
    <property type="entry name" value="Terpene_synth_N"/>
</dbReference>
<organism evidence="6 7">
    <name type="scientific">Dendrobium nobile</name>
    <name type="common">Orchid</name>
    <dbReference type="NCBI Taxonomy" id="94219"/>
    <lineage>
        <taxon>Eukaryota</taxon>
        <taxon>Viridiplantae</taxon>
        <taxon>Streptophyta</taxon>
        <taxon>Embryophyta</taxon>
        <taxon>Tracheophyta</taxon>
        <taxon>Spermatophyta</taxon>
        <taxon>Magnoliopsida</taxon>
        <taxon>Liliopsida</taxon>
        <taxon>Asparagales</taxon>
        <taxon>Orchidaceae</taxon>
        <taxon>Epidendroideae</taxon>
        <taxon>Malaxideae</taxon>
        <taxon>Dendrobiinae</taxon>
        <taxon>Dendrobium</taxon>
    </lineage>
</organism>
<dbReference type="GO" id="GO:0016102">
    <property type="term" value="P:diterpenoid biosynthetic process"/>
    <property type="evidence" value="ECO:0007669"/>
    <property type="project" value="InterPro"/>
</dbReference>
<dbReference type="InterPro" id="IPR005630">
    <property type="entry name" value="Terpene_synthase_metal-bd"/>
</dbReference>
<dbReference type="SFLD" id="SFLDS00005">
    <property type="entry name" value="Isoprenoid_Synthase_Type_I"/>
    <property type="match status" value="1"/>
</dbReference>